<accession>A0ABR3NQI4</accession>
<feature type="transmembrane region" description="Helical" evidence="1">
    <location>
        <begin position="36"/>
        <end position="62"/>
    </location>
</feature>
<name>A0ABR3NQI4_9TELE</name>
<keyword evidence="1" id="KW-0812">Transmembrane</keyword>
<evidence type="ECO:0000313" key="2">
    <source>
        <dbReference type="EMBL" id="KAL1279142.1"/>
    </source>
</evidence>
<evidence type="ECO:0000313" key="3">
    <source>
        <dbReference type="Proteomes" id="UP001558613"/>
    </source>
</evidence>
<organism evidence="2 3">
    <name type="scientific">Cirrhinus molitorella</name>
    <name type="common">mud carp</name>
    <dbReference type="NCBI Taxonomy" id="172907"/>
    <lineage>
        <taxon>Eukaryota</taxon>
        <taxon>Metazoa</taxon>
        <taxon>Chordata</taxon>
        <taxon>Craniata</taxon>
        <taxon>Vertebrata</taxon>
        <taxon>Euteleostomi</taxon>
        <taxon>Actinopterygii</taxon>
        <taxon>Neopterygii</taxon>
        <taxon>Teleostei</taxon>
        <taxon>Ostariophysi</taxon>
        <taxon>Cypriniformes</taxon>
        <taxon>Cyprinidae</taxon>
        <taxon>Labeoninae</taxon>
        <taxon>Labeonini</taxon>
        <taxon>Cirrhinus</taxon>
    </lineage>
</organism>
<keyword evidence="3" id="KW-1185">Reference proteome</keyword>
<keyword evidence="1" id="KW-0472">Membrane</keyword>
<comment type="caution">
    <text evidence="2">The sequence shown here is derived from an EMBL/GenBank/DDBJ whole genome shotgun (WGS) entry which is preliminary data.</text>
</comment>
<protein>
    <submittedName>
        <fullName evidence="2">Uncharacterized protein</fullName>
    </submittedName>
</protein>
<dbReference type="Proteomes" id="UP001558613">
    <property type="component" value="Unassembled WGS sequence"/>
</dbReference>
<reference evidence="2 3" key="1">
    <citation type="submission" date="2023-09" db="EMBL/GenBank/DDBJ databases">
        <authorList>
            <person name="Wang M."/>
        </authorList>
    </citation>
    <scope>NUCLEOTIDE SEQUENCE [LARGE SCALE GENOMIC DNA]</scope>
    <source>
        <strain evidence="2">GT-2023</strain>
        <tissue evidence="2">Liver</tissue>
    </source>
</reference>
<sequence>MNLLRKNIKIASVLGQLREYSDPAETEVSKTALFRVIVIIVEFATFAAPTVILLQIICARRAGSSGVHYDHVFISSGQNVSLRLIVIIVGVSFAVLLPALILWLIWKKRAGVRRATEDSVEQTDDVTYTEVTVNKKNQAKNNKVHCDDKVAYASIRGAKAGAQED</sequence>
<proteinExistence type="predicted"/>
<gene>
    <name evidence="2" type="ORF">QQF64_025815</name>
</gene>
<keyword evidence="1" id="KW-1133">Transmembrane helix</keyword>
<evidence type="ECO:0000256" key="1">
    <source>
        <dbReference type="SAM" id="Phobius"/>
    </source>
</evidence>
<dbReference type="EMBL" id="JAYMGO010000003">
    <property type="protein sequence ID" value="KAL1279142.1"/>
    <property type="molecule type" value="Genomic_DNA"/>
</dbReference>
<feature type="transmembrane region" description="Helical" evidence="1">
    <location>
        <begin position="82"/>
        <end position="106"/>
    </location>
</feature>